<dbReference type="Proteomes" id="UP000186607">
    <property type="component" value="Unassembled WGS sequence"/>
</dbReference>
<feature type="compositionally biased region" description="Basic and acidic residues" evidence="1">
    <location>
        <begin position="12"/>
        <end position="24"/>
    </location>
</feature>
<dbReference type="EMBL" id="MSTI01000040">
    <property type="protein sequence ID" value="OLV19194.1"/>
    <property type="molecule type" value="Genomic_DNA"/>
</dbReference>
<proteinExistence type="predicted"/>
<organism evidence="2 3">
    <name type="scientific">Deinococcus marmoris</name>
    <dbReference type="NCBI Taxonomy" id="249408"/>
    <lineage>
        <taxon>Bacteria</taxon>
        <taxon>Thermotogati</taxon>
        <taxon>Deinococcota</taxon>
        <taxon>Deinococci</taxon>
        <taxon>Deinococcales</taxon>
        <taxon>Deinococcaceae</taxon>
        <taxon>Deinococcus</taxon>
    </lineage>
</organism>
<evidence type="ECO:0000256" key="1">
    <source>
        <dbReference type="SAM" id="MobiDB-lite"/>
    </source>
</evidence>
<feature type="region of interest" description="Disordered" evidence="1">
    <location>
        <begin position="1"/>
        <end position="24"/>
    </location>
</feature>
<comment type="caution">
    <text evidence="2">The sequence shown here is derived from an EMBL/GenBank/DDBJ whole genome shotgun (WGS) entry which is preliminary data.</text>
</comment>
<sequence length="51" mass="5645">MGERINAASNWREPRPGADCHDHGPAHDQTLIVLMLHTSLRAHEVCAHVPP</sequence>
<reference evidence="2 3" key="1">
    <citation type="submission" date="2017-01" db="EMBL/GenBank/DDBJ databases">
        <title>Genome Analysis of Deinococcus marmoris KOPRI26562.</title>
        <authorList>
            <person name="Kim J.H."/>
            <person name="Oh H.-M."/>
        </authorList>
    </citation>
    <scope>NUCLEOTIDE SEQUENCE [LARGE SCALE GENOMIC DNA]</scope>
    <source>
        <strain evidence="2 3">KOPRI26562</strain>
    </source>
</reference>
<gene>
    <name evidence="2" type="ORF">BOO71_0003658</name>
</gene>
<dbReference type="AlphaFoldDB" id="A0A1U7P205"/>
<protein>
    <submittedName>
        <fullName evidence="2">Uncharacterized protein</fullName>
    </submittedName>
</protein>
<dbReference type="STRING" id="249408.BOO71_0003658"/>
<evidence type="ECO:0000313" key="3">
    <source>
        <dbReference type="Proteomes" id="UP000186607"/>
    </source>
</evidence>
<name>A0A1U7P205_9DEIO</name>
<keyword evidence="3" id="KW-1185">Reference proteome</keyword>
<accession>A0A1U7P205</accession>
<evidence type="ECO:0000313" key="2">
    <source>
        <dbReference type="EMBL" id="OLV19194.1"/>
    </source>
</evidence>